<dbReference type="AlphaFoldDB" id="A0A1V0U427"/>
<evidence type="ECO:0000313" key="13">
    <source>
        <dbReference type="EMBL" id="ARF59933.1"/>
    </source>
</evidence>
<keyword evidence="9 10" id="KW-0100">Branched-chain amino acid biosynthesis</keyword>
<evidence type="ECO:0000256" key="9">
    <source>
        <dbReference type="ARBA" id="ARBA00023304"/>
    </source>
</evidence>
<accession>A0A1V0U427</accession>
<feature type="region of interest" description="Disordered" evidence="11">
    <location>
        <begin position="1"/>
        <end position="62"/>
    </location>
</feature>
<dbReference type="PROSITE" id="PS50991">
    <property type="entry name" value="PYR_CT"/>
    <property type="match status" value="1"/>
</dbReference>
<sequence>MSRTSSTNSRTASAISGSATPSPAASLAASPVASPAPSLRTPDGPVPSGAPAWNRQRGSAMPFHRYRPAHERVEIPRTERHWPDARIERAPLWVPVDLRDGNQALAEPMDTPRKRRMFDLLVAMGFKEIEVAYPSASRTDFDFVRHLAESGAVPEDVTVVVFTPARRDLIERTFAAIEGLPRTVVHLYTATAPTWREVVLGRSRDEVHALVRDAAAYMAQLAAARPQSDIRFQFSPEVFNLTEPDLVLEICNGLTRLWDASPDRPVIHNLPATVEIATPNVYADQIAYMHRHLERRDGVVLSVHPHNDRGTGVACAELAMLAGAQRVEGCLFGNGERTGNVDLVTLALNLHTQGVDPMIDFSDIDAVRRTVEDCIRIPVHARHPYAGELVHTAFSGTHQDAISKGLAHHAARAAESGVPHAQAPWSVPYLPVDPADLGCSYEAVIRVNSQSGKGGIAHLMQREHGLDLPRAMRPDFSRTVQRATDDSGQEVTAKELGELFRSAYLVPGTDGPVRLGSWSATEPVPGEHRVRCELDGVPCEGAGNGPLAAFCAALAAAGHPADIVDYAEHALAAGPHSEAVAYVRCRIGGAMYWGAGRDTSVLTASVRAVLSAVNRAAVDRSVAVQEAVSREAVSGR</sequence>
<comment type="subunit">
    <text evidence="10">Homodimer.</text>
</comment>
<dbReference type="InterPro" id="IPR036230">
    <property type="entry name" value="LeuA_allosteric_dom_sf"/>
</dbReference>
<comment type="subcellular location">
    <subcellularLocation>
        <location evidence="10">Cytoplasm</location>
    </subcellularLocation>
</comment>
<keyword evidence="5 10" id="KW-0432">Leucine biosynthesis</keyword>
<dbReference type="InterPro" id="IPR005668">
    <property type="entry name" value="IPM_Synthase"/>
</dbReference>
<dbReference type="GO" id="GO:0003985">
    <property type="term" value="F:acetyl-CoA C-acetyltransferase activity"/>
    <property type="evidence" value="ECO:0007669"/>
    <property type="project" value="UniProtKB-UniRule"/>
</dbReference>
<dbReference type="EC" id="2.3.3.13" evidence="4 10"/>
<dbReference type="InterPro" id="IPR039371">
    <property type="entry name" value="LeuA_N_DRE-TIM"/>
</dbReference>
<dbReference type="InterPro" id="IPR000891">
    <property type="entry name" value="PYR_CT"/>
</dbReference>
<dbReference type="PROSITE" id="PS00816">
    <property type="entry name" value="AIPM_HOMOCIT_SYNTH_2"/>
    <property type="match status" value="1"/>
</dbReference>
<dbReference type="UniPathway" id="UPA00048">
    <property type="reaction ID" value="UER00070"/>
</dbReference>
<keyword evidence="10" id="KW-0963">Cytoplasm</keyword>
<dbReference type="InterPro" id="IPR013709">
    <property type="entry name" value="2-isopropylmalate_synth_dimer"/>
</dbReference>
<feature type="compositionally biased region" description="Low complexity" evidence="11">
    <location>
        <begin position="1"/>
        <end position="38"/>
    </location>
</feature>
<reference evidence="13 14" key="1">
    <citation type="submission" date="2017-04" db="EMBL/GenBank/DDBJ databases">
        <title>Complete Genome Sequence of Streptomyces gilvosporeus F607, a Capable Producer of Natamycin.</title>
        <authorList>
            <person name="Zong G."/>
            <person name="Zhong C."/>
            <person name="Fu J."/>
            <person name="Qin R."/>
            <person name="Cao G."/>
        </authorList>
    </citation>
    <scope>NUCLEOTIDE SEQUENCE [LARGE SCALE GENOMIC DNA]</scope>
    <source>
        <strain evidence="13 14">F607</strain>
    </source>
</reference>
<keyword evidence="14" id="KW-1185">Reference proteome</keyword>
<dbReference type="EMBL" id="CP020569">
    <property type="protein sequence ID" value="ARF59933.1"/>
    <property type="molecule type" value="Genomic_DNA"/>
</dbReference>
<keyword evidence="8 10" id="KW-0479">Metal-binding</keyword>
<feature type="region of interest" description="Regulatory domain" evidence="10">
    <location>
        <begin position="507"/>
        <end position="636"/>
    </location>
</feature>
<organism evidence="13 14">
    <name type="scientific">Streptomyces gilvosporeus</name>
    <dbReference type="NCBI Taxonomy" id="553510"/>
    <lineage>
        <taxon>Bacteria</taxon>
        <taxon>Bacillati</taxon>
        <taxon>Actinomycetota</taxon>
        <taxon>Actinomycetes</taxon>
        <taxon>Kitasatosporales</taxon>
        <taxon>Streptomycetaceae</taxon>
        <taxon>Streptomyces</taxon>
    </lineage>
</organism>
<comment type="catalytic activity">
    <reaction evidence="1 10">
        <text>3-methyl-2-oxobutanoate + acetyl-CoA + H2O = (2S)-2-isopropylmalate + CoA + H(+)</text>
        <dbReference type="Rhea" id="RHEA:21524"/>
        <dbReference type="ChEBI" id="CHEBI:1178"/>
        <dbReference type="ChEBI" id="CHEBI:11851"/>
        <dbReference type="ChEBI" id="CHEBI:15377"/>
        <dbReference type="ChEBI" id="CHEBI:15378"/>
        <dbReference type="ChEBI" id="CHEBI:57287"/>
        <dbReference type="ChEBI" id="CHEBI:57288"/>
        <dbReference type="EC" id="2.3.3.13"/>
    </reaction>
</comment>
<dbReference type="SUPFAM" id="SSF89000">
    <property type="entry name" value="post-HMGL domain-like"/>
    <property type="match status" value="1"/>
</dbReference>
<evidence type="ECO:0000256" key="7">
    <source>
        <dbReference type="ARBA" id="ARBA00022679"/>
    </source>
</evidence>
<evidence type="ECO:0000256" key="5">
    <source>
        <dbReference type="ARBA" id="ARBA00022430"/>
    </source>
</evidence>
<dbReference type="SUPFAM" id="SSF110921">
    <property type="entry name" value="2-isopropylmalate synthase LeuA, allosteric (dimerisation) domain"/>
    <property type="match status" value="1"/>
</dbReference>
<dbReference type="Pfam" id="PF00682">
    <property type="entry name" value="HMGL-like"/>
    <property type="match status" value="1"/>
</dbReference>
<keyword evidence="10" id="KW-0460">Magnesium</keyword>
<dbReference type="Gene3D" id="3.30.160.270">
    <property type="match status" value="1"/>
</dbReference>
<protein>
    <recommendedName>
        <fullName evidence="4 10">2-isopropylmalate synthase</fullName>
        <ecNumber evidence="4 10">2.3.3.13</ecNumber>
    </recommendedName>
    <alternativeName>
        <fullName evidence="10">Alpha-IPM synthase</fullName>
    </alternativeName>
    <alternativeName>
        <fullName evidence="10">Alpha-isopropylmalate synthase</fullName>
    </alternativeName>
</protein>
<dbReference type="GO" id="GO:0000287">
    <property type="term" value="F:magnesium ion binding"/>
    <property type="evidence" value="ECO:0007669"/>
    <property type="project" value="UniProtKB-UniRule"/>
</dbReference>
<dbReference type="SUPFAM" id="SSF51569">
    <property type="entry name" value="Aldolase"/>
    <property type="match status" value="1"/>
</dbReference>
<dbReference type="OrthoDB" id="9803573at2"/>
<evidence type="ECO:0000256" key="4">
    <source>
        <dbReference type="ARBA" id="ARBA00012973"/>
    </source>
</evidence>
<feature type="binding site" evidence="10">
    <location>
        <position position="100"/>
    </location>
    <ligand>
        <name>Mg(2+)</name>
        <dbReference type="ChEBI" id="CHEBI:18420"/>
    </ligand>
</feature>
<dbReference type="PANTHER" id="PTHR46911:SF1">
    <property type="entry name" value="2-ISOPROPYLMALATE SYNTHASE"/>
    <property type="match status" value="1"/>
</dbReference>
<feature type="binding site" evidence="10">
    <location>
        <position position="306"/>
    </location>
    <ligand>
        <name>Mg(2+)</name>
        <dbReference type="ChEBI" id="CHEBI:18420"/>
    </ligand>
</feature>
<comment type="pathway">
    <text evidence="2 10">Amino-acid biosynthesis; L-leucine biosynthesis; L-leucine from 3-methyl-2-oxobutanoate: step 1/4.</text>
</comment>
<evidence type="ECO:0000256" key="6">
    <source>
        <dbReference type="ARBA" id="ARBA00022605"/>
    </source>
</evidence>
<evidence type="ECO:0000313" key="14">
    <source>
        <dbReference type="Proteomes" id="UP000192726"/>
    </source>
</evidence>
<dbReference type="PANTHER" id="PTHR46911">
    <property type="match status" value="1"/>
</dbReference>
<feature type="domain" description="Pyruvate carboxyltransferase" evidence="12">
    <location>
        <begin position="91"/>
        <end position="365"/>
    </location>
</feature>
<feature type="binding site" evidence="10">
    <location>
        <position position="304"/>
    </location>
    <ligand>
        <name>Mg(2+)</name>
        <dbReference type="ChEBI" id="CHEBI:18420"/>
    </ligand>
</feature>
<evidence type="ECO:0000256" key="8">
    <source>
        <dbReference type="ARBA" id="ARBA00022723"/>
    </source>
</evidence>
<dbReference type="GO" id="GO:0003852">
    <property type="term" value="F:2-isopropylmalate synthase activity"/>
    <property type="evidence" value="ECO:0007669"/>
    <property type="project" value="UniProtKB-UniRule"/>
</dbReference>
<dbReference type="STRING" id="553510.B1H19_36935"/>
<evidence type="ECO:0000256" key="2">
    <source>
        <dbReference type="ARBA" id="ARBA00004689"/>
    </source>
</evidence>
<dbReference type="Pfam" id="PF22615">
    <property type="entry name" value="IPMS_D2"/>
    <property type="match status" value="1"/>
</dbReference>
<evidence type="ECO:0000256" key="3">
    <source>
        <dbReference type="ARBA" id="ARBA00009767"/>
    </source>
</evidence>
<dbReference type="Pfam" id="PF08502">
    <property type="entry name" value="LeuA_dimer"/>
    <property type="match status" value="1"/>
</dbReference>
<keyword evidence="6 10" id="KW-0028">Amino-acid biosynthesis</keyword>
<dbReference type="InterPro" id="IPR002034">
    <property type="entry name" value="AIPM/Hcit_synth_CS"/>
</dbReference>
<evidence type="ECO:0000256" key="10">
    <source>
        <dbReference type="HAMAP-Rule" id="MF_00572"/>
    </source>
</evidence>
<dbReference type="SMART" id="SM00917">
    <property type="entry name" value="LeuA_dimer"/>
    <property type="match status" value="1"/>
</dbReference>
<dbReference type="NCBIfam" id="NF002991">
    <property type="entry name" value="PRK03739.1"/>
    <property type="match status" value="1"/>
</dbReference>
<comment type="function">
    <text evidence="10">Catalyzes the condensation of the acetyl group of acetyl-CoA with 3-methyl-2-oxobutanoate (2-ketoisovalerate) to form 3-carboxy-3-hydroxy-4-methylpentanoate (2-isopropylmalate).</text>
</comment>
<dbReference type="KEGG" id="sgv:B1H19_36935"/>
<feature type="binding site" evidence="10">
    <location>
        <position position="340"/>
    </location>
    <ligand>
        <name>Mg(2+)</name>
        <dbReference type="ChEBI" id="CHEBI:18420"/>
    </ligand>
</feature>
<comment type="similarity">
    <text evidence="3 10">Belongs to the alpha-IPM synthase/homocitrate synthase family. LeuA type 2 subfamily.</text>
</comment>
<dbReference type="InterPro" id="IPR054692">
    <property type="entry name" value="LeuA-like_post-cat"/>
</dbReference>
<evidence type="ECO:0000256" key="1">
    <source>
        <dbReference type="ARBA" id="ARBA00000064"/>
    </source>
</evidence>
<comment type="cofactor">
    <cofactor evidence="10">
        <name>Mg(2+)</name>
        <dbReference type="ChEBI" id="CHEBI:18420"/>
    </cofactor>
</comment>
<dbReference type="InterPro" id="IPR013785">
    <property type="entry name" value="Aldolase_TIM"/>
</dbReference>
<dbReference type="PROSITE" id="PS00815">
    <property type="entry name" value="AIPM_HOMOCIT_SYNTH_1"/>
    <property type="match status" value="1"/>
</dbReference>
<name>A0A1V0U427_9ACTN</name>
<evidence type="ECO:0000259" key="12">
    <source>
        <dbReference type="PROSITE" id="PS50991"/>
    </source>
</evidence>
<dbReference type="Proteomes" id="UP000192726">
    <property type="component" value="Chromosome"/>
</dbReference>
<proteinExistence type="inferred from homology"/>
<dbReference type="HAMAP" id="MF_00572">
    <property type="entry name" value="LeuA_type2"/>
    <property type="match status" value="1"/>
</dbReference>
<dbReference type="GO" id="GO:0005737">
    <property type="term" value="C:cytoplasm"/>
    <property type="evidence" value="ECO:0007669"/>
    <property type="project" value="UniProtKB-SubCell"/>
</dbReference>
<dbReference type="Gene3D" id="3.20.20.70">
    <property type="entry name" value="Aldolase class I"/>
    <property type="match status" value="1"/>
</dbReference>
<evidence type="ECO:0000256" key="11">
    <source>
        <dbReference type="SAM" id="MobiDB-lite"/>
    </source>
</evidence>
<dbReference type="GO" id="GO:0009098">
    <property type="term" value="P:L-leucine biosynthetic process"/>
    <property type="evidence" value="ECO:0007669"/>
    <property type="project" value="UniProtKB-UniRule"/>
</dbReference>
<dbReference type="CDD" id="cd07942">
    <property type="entry name" value="DRE_TIM_LeuA"/>
    <property type="match status" value="1"/>
</dbReference>
<gene>
    <name evidence="10" type="primary">leuA</name>
    <name evidence="13" type="ORF">B1H19_36935</name>
</gene>
<keyword evidence="7 10" id="KW-0808">Transferase</keyword>